<protein>
    <submittedName>
        <fullName evidence="2">Uncharacterized protein</fullName>
    </submittedName>
</protein>
<keyword evidence="1" id="KW-0812">Transmembrane</keyword>
<dbReference type="AlphaFoldDB" id="A0A3N0GXB3"/>
<feature type="transmembrane region" description="Helical" evidence="1">
    <location>
        <begin position="76"/>
        <end position="98"/>
    </location>
</feature>
<gene>
    <name evidence="2" type="ORF">EFL26_02945</name>
</gene>
<evidence type="ECO:0000256" key="1">
    <source>
        <dbReference type="SAM" id="Phobius"/>
    </source>
</evidence>
<proteinExistence type="predicted"/>
<evidence type="ECO:0000313" key="3">
    <source>
        <dbReference type="Proteomes" id="UP000279994"/>
    </source>
</evidence>
<keyword evidence="1" id="KW-0472">Membrane</keyword>
<organism evidence="2 3">
    <name type="scientific">Nocardioides pocheonensis</name>
    <dbReference type="NCBI Taxonomy" id="661485"/>
    <lineage>
        <taxon>Bacteria</taxon>
        <taxon>Bacillati</taxon>
        <taxon>Actinomycetota</taxon>
        <taxon>Actinomycetes</taxon>
        <taxon>Propionibacteriales</taxon>
        <taxon>Nocardioidaceae</taxon>
        <taxon>Nocardioides</taxon>
    </lineage>
</organism>
<keyword evidence="1" id="KW-1133">Transmembrane helix</keyword>
<dbReference type="EMBL" id="RJSF01000005">
    <property type="protein sequence ID" value="RNM17061.1"/>
    <property type="molecule type" value="Genomic_DNA"/>
</dbReference>
<evidence type="ECO:0000313" key="2">
    <source>
        <dbReference type="EMBL" id="RNM17061.1"/>
    </source>
</evidence>
<name>A0A3N0GXB3_9ACTN</name>
<keyword evidence="3" id="KW-1185">Reference proteome</keyword>
<dbReference type="Proteomes" id="UP000279994">
    <property type="component" value="Unassembled WGS sequence"/>
</dbReference>
<reference evidence="2 3" key="1">
    <citation type="submission" date="2018-11" db="EMBL/GenBank/DDBJ databases">
        <authorList>
            <person name="Li F."/>
        </authorList>
    </citation>
    <scope>NUCLEOTIDE SEQUENCE [LARGE SCALE GENOMIC DNA]</scope>
    <source>
        <strain evidence="2 3">Gsoil 818</strain>
    </source>
</reference>
<accession>A0A3N0GXB3</accession>
<dbReference type="RefSeq" id="WP_123221398.1">
    <property type="nucleotide sequence ID" value="NZ_RJSF01000005.1"/>
</dbReference>
<comment type="caution">
    <text evidence="2">The sequence shown here is derived from an EMBL/GenBank/DDBJ whole genome shotgun (WGS) entry which is preliminary data.</text>
</comment>
<sequence length="117" mass="12146">MNLLFTVLGAFTLGRLVPHRAAALVTYLVVDSFLFSFQTLNVLLTWMSGGNGMGGASGFGDSPTGTFPIDYATGEVVGYGVVNLAITTVGVGLVLLGARLRDRRAGRVPAPETVTVG</sequence>
<dbReference type="OrthoDB" id="4838646at2"/>